<proteinExistence type="predicted"/>
<name>X6LHW6_RETFI</name>
<dbReference type="AlphaFoldDB" id="X6LHW6"/>
<organism evidence="1 2">
    <name type="scientific">Reticulomyxa filosa</name>
    <dbReference type="NCBI Taxonomy" id="46433"/>
    <lineage>
        <taxon>Eukaryota</taxon>
        <taxon>Sar</taxon>
        <taxon>Rhizaria</taxon>
        <taxon>Retaria</taxon>
        <taxon>Foraminifera</taxon>
        <taxon>Monothalamids</taxon>
        <taxon>Reticulomyxidae</taxon>
        <taxon>Reticulomyxa</taxon>
    </lineage>
</organism>
<sequence>YITRNDQLNIQRNLIMMNPLGLLARVIRYETSGKKLTSVKCDMIQLKRLFAKICGYMVISAFDKNDNESELLTLERLNETLHLIYEDIIISTRFTRRPKIIIQNCIESEISSEMKNNDGIHFQDQIFVLLPQIQLIMTPLGTLDPYLQIIL</sequence>
<protein>
    <submittedName>
        <fullName evidence="1">Uncharacterized protein</fullName>
    </submittedName>
</protein>
<evidence type="ECO:0000313" key="1">
    <source>
        <dbReference type="EMBL" id="ETO00732.1"/>
    </source>
</evidence>
<feature type="non-terminal residue" evidence="1">
    <location>
        <position position="1"/>
    </location>
</feature>
<gene>
    <name evidence="1" type="ORF">RFI_36708</name>
</gene>
<keyword evidence="2" id="KW-1185">Reference proteome</keyword>
<evidence type="ECO:0000313" key="2">
    <source>
        <dbReference type="Proteomes" id="UP000023152"/>
    </source>
</evidence>
<comment type="caution">
    <text evidence="1">The sequence shown here is derived from an EMBL/GenBank/DDBJ whole genome shotgun (WGS) entry which is preliminary data.</text>
</comment>
<dbReference type="EMBL" id="ASPP01040154">
    <property type="protein sequence ID" value="ETO00732.1"/>
    <property type="molecule type" value="Genomic_DNA"/>
</dbReference>
<accession>X6LHW6</accession>
<reference evidence="1 2" key="1">
    <citation type="journal article" date="2013" name="Curr. Biol.">
        <title>The Genome of the Foraminiferan Reticulomyxa filosa.</title>
        <authorList>
            <person name="Glockner G."/>
            <person name="Hulsmann N."/>
            <person name="Schleicher M."/>
            <person name="Noegel A.A."/>
            <person name="Eichinger L."/>
            <person name="Gallinger C."/>
            <person name="Pawlowski J."/>
            <person name="Sierra R."/>
            <person name="Euteneuer U."/>
            <person name="Pillet L."/>
            <person name="Moustafa A."/>
            <person name="Platzer M."/>
            <person name="Groth M."/>
            <person name="Szafranski K."/>
            <person name="Schliwa M."/>
        </authorList>
    </citation>
    <scope>NUCLEOTIDE SEQUENCE [LARGE SCALE GENOMIC DNA]</scope>
</reference>
<dbReference type="Proteomes" id="UP000023152">
    <property type="component" value="Unassembled WGS sequence"/>
</dbReference>